<feature type="non-terminal residue" evidence="1">
    <location>
        <position position="440"/>
    </location>
</feature>
<name>A0DII2_PARTE</name>
<dbReference type="RefSeq" id="XP_001450246.1">
    <property type="nucleotide sequence ID" value="XM_001450209.1"/>
</dbReference>
<gene>
    <name evidence="1" type="ORF">GSPATT00039513001</name>
</gene>
<evidence type="ECO:0008006" key="3">
    <source>
        <dbReference type="Google" id="ProtNLM"/>
    </source>
</evidence>
<protein>
    <recommendedName>
        <fullName evidence="3">MORN repeat protein</fullName>
    </recommendedName>
</protein>
<dbReference type="KEGG" id="ptm:GSPATT00039513001"/>
<dbReference type="PANTHER" id="PTHR33706">
    <property type="entry name" value="MORN VARIANT REPEAT PROTEIN"/>
    <property type="match status" value="1"/>
</dbReference>
<evidence type="ECO:0000313" key="1">
    <source>
        <dbReference type="EMBL" id="CAK82849.1"/>
    </source>
</evidence>
<dbReference type="EMBL" id="CT868445">
    <property type="protein sequence ID" value="CAK82849.1"/>
    <property type="molecule type" value="Genomic_DNA"/>
</dbReference>
<evidence type="ECO:0000313" key="2">
    <source>
        <dbReference type="Proteomes" id="UP000000600"/>
    </source>
</evidence>
<reference evidence="1 2" key="1">
    <citation type="journal article" date="2006" name="Nature">
        <title>Global trends of whole-genome duplications revealed by the ciliate Paramecium tetraurelia.</title>
        <authorList>
            <consortium name="Genoscope"/>
            <person name="Aury J.-M."/>
            <person name="Jaillon O."/>
            <person name="Duret L."/>
            <person name="Noel B."/>
            <person name="Jubin C."/>
            <person name="Porcel B.M."/>
            <person name="Segurens B."/>
            <person name="Daubin V."/>
            <person name="Anthouard V."/>
            <person name="Aiach N."/>
            <person name="Arnaiz O."/>
            <person name="Billaut A."/>
            <person name="Beisson J."/>
            <person name="Blanc I."/>
            <person name="Bouhouche K."/>
            <person name="Camara F."/>
            <person name="Duharcourt S."/>
            <person name="Guigo R."/>
            <person name="Gogendeau D."/>
            <person name="Katinka M."/>
            <person name="Keller A.-M."/>
            <person name="Kissmehl R."/>
            <person name="Klotz C."/>
            <person name="Koll F."/>
            <person name="Le Moue A."/>
            <person name="Lepere C."/>
            <person name="Malinsky S."/>
            <person name="Nowacki M."/>
            <person name="Nowak J.K."/>
            <person name="Plattner H."/>
            <person name="Poulain J."/>
            <person name="Ruiz F."/>
            <person name="Serrano V."/>
            <person name="Zagulski M."/>
            <person name="Dessen P."/>
            <person name="Betermier M."/>
            <person name="Weissenbach J."/>
            <person name="Scarpelli C."/>
            <person name="Schachter V."/>
            <person name="Sperling L."/>
            <person name="Meyer E."/>
            <person name="Cohen J."/>
            <person name="Wincker P."/>
        </authorList>
    </citation>
    <scope>NUCLEOTIDE SEQUENCE [LARGE SCALE GENOMIC DNA]</scope>
    <source>
        <strain evidence="1 2">Stock d4-2</strain>
    </source>
</reference>
<dbReference type="InParanoid" id="A0DII2"/>
<accession>A0DII2</accession>
<organism evidence="1 2">
    <name type="scientific">Paramecium tetraurelia</name>
    <dbReference type="NCBI Taxonomy" id="5888"/>
    <lineage>
        <taxon>Eukaryota</taxon>
        <taxon>Sar</taxon>
        <taxon>Alveolata</taxon>
        <taxon>Ciliophora</taxon>
        <taxon>Intramacronucleata</taxon>
        <taxon>Oligohymenophorea</taxon>
        <taxon>Peniculida</taxon>
        <taxon>Parameciidae</taxon>
        <taxon>Paramecium</taxon>
    </lineage>
</organism>
<dbReference type="OrthoDB" id="317388at2759"/>
<dbReference type="GeneID" id="5036030"/>
<keyword evidence="2" id="KW-1185">Reference proteome</keyword>
<dbReference type="HOGENOM" id="CLU_024034_1_0_1"/>
<dbReference type="AlphaFoldDB" id="A0DII2"/>
<dbReference type="Proteomes" id="UP000000600">
    <property type="component" value="Unassembled WGS sequence"/>
</dbReference>
<proteinExistence type="predicted"/>
<dbReference type="PANTHER" id="PTHR33706:SF1">
    <property type="entry name" value="TPR REPEAT PROTEIN"/>
    <property type="match status" value="1"/>
</dbReference>
<sequence>MIKFVGVRELDTINLISHLQLNWIYVGEYVNGIKKGHWLTILNGTIIGGGNFDMYGMKNGKWIDVINNFNSMNYVAEVGSYFNGIKIQQWDYVYRGQTIGGGIYTDEGLKNGEWIELNDNFKRYIDVLCKGVYHKGIKSGKWITTYKGERIGEGQYNESGYKIGNWIELDQQFREQKQVIYVGEYKNGKKQGQWNIMRFGNIIGGGQYNEEGLKNGKWEDLDSGFCNIKQVTYVGEYNKGIKSGKWEAIRFKSIIGKGEYNQIGQKIGKWIDLEDDYYKLKFISKQMIKSGIYQDGKKQGPWDIYYKGLIIGGGQYDQNGTKKGKWIEPIQNFYRLINLLTQFKGNTSRGNIYSRSKEWKVESTLKKQEFVSNQQLRYYKRGGGVYNQQGLKNGTWIDLDDDYQSYPQQQFYRFRQITYSGQYTNGKQIGKWYISYKGDI</sequence>
<dbReference type="SUPFAM" id="SSF82185">
    <property type="entry name" value="Histone H3 K4-specific methyltransferase SET7/9 N-terminal domain"/>
    <property type="match status" value="1"/>
</dbReference>